<comment type="caution">
    <text evidence="1">The sequence shown here is derived from an EMBL/GenBank/DDBJ whole genome shotgun (WGS) entry which is preliminary data.</text>
</comment>
<gene>
    <name evidence="1" type="ORF">EVAR_81451_1</name>
</gene>
<dbReference type="EMBL" id="BGZK01000447">
    <property type="protein sequence ID" value="GBP44130.1"/>
    <property type="molecule type" value="Genomic_DNA"/>
</dbReference>
<dbReference type="AlphaFoldDB" id="A0A4C1VZV2"/>
<proteinExistence type="predicted"/>
<reference evidence="1 2" key="1">
    <citation type="journal article" date="2019" name="Commun. Biol.">
        <title>The bagworm genome reveals a unique fibroin gene that provides high tensile strength.</title>
        <authorList>
            <person name="Kono N."/>
            <person name="Nakamura H."/>
            <person name="Ohtoshi R."/>
            <person name="Tomita M."/>
            <person name="Numata K."/>
            <person name="Arakawa K."/>
        </authorList>
    </citation>
    <scope>NUCLEOTIDE SEQUENCE [LARGE SCALE GENOMIC DNA]</scope>
</reference>
<keyword evidence="2" id="KW-1185">Reference proteome</keyword>
<evidence type="ECO:0000313" key="2">
    <source>
        <dbReference type="Proteomes" id="UP000299102"/>
    </source>
</evidence>
<protein>
    <submittedName>
        <fullName evidence="1">Uncharacterized protein</fullName>
    </submittedName>
</protein>
<organism evidence="1 2">
    <name type="scientific">Eumeta variegata</name>
    <name type="common">Bagworm moth</name>
    <name type="synonym">Eumeta japonica</name>
    <dbReference type="NCBI Taxonomy" id="151549"/>
    <lineage>
        <taxon>Eukaryota</taxon>
        <taxon>Metazoa</taxon>
        <taxon>Ecdysozoa</taxon>
        <taxon>Arthropoda</taxon>
        <taxon>Hexapoda</taxon>
        <taxon>Insecta</taxon>
        <taxon>Pterygota</taxon>
        <taxon>Neoptera</taxon>
        <taxon>Endopterygota</taxon>
        <taxon>Lepidoptera</taxon>
        <taxon>Glossata</taxon>
        <taxon>Ditrysia</taxon>
        <taxon>Tineoidea</taxon>
        <taxon>Psychidae</taxon>
        <taxon>Oiketicinae</taxon>
        <taxon>Eumeta</taxon>
    </lineage>
</organism>
<evidence type="ECO:0000313" key="1">
    <source>
        <dbReference type="EMBL" id="GBP44130.1"/>
    </source>
</evidence>
<dbReference type="Proteomes" id="UP000299102">
    <property type="component" value="Unassembled WGS sequence"/>
</dbReference>
<name>A0A4C1VZV2_EUMVA</name>
<sequence length="120" mass="13395">MLHSSHSLARSHVYLGFTFTPEALCLLPILGRWEKDIARIFAYEPILARQWLTHIVNARHTFNSDPIPTLVFNSSPVLNFCPSSATDSDPSPVVDSALCLDFNSDSTSSHSSFEQSRKKC</sequence>
<accession>A0A4C1VZV2</accession>